<keyword evidence="3" id="KW-1185">Reference proteome</keyword>
<keyword evidence="1" id="KW-0732">Signal</keyword>
<dbReference type="OrthoDB" id="4142625at2759"/>
<dbReference type="AlphaFoldDB" id="A0A9P4NND4"/>
<proteinExistence type="predicted"/>
<protein>
    <submittedName>
        <fullName evidence="2">Uncharacterized protein</fullName>
    </submittedName>
</protein>
<reference evidence="2" key="1">
    <citation type="journal article" date="2020" name="Stud. Mycol.">
        <title>101 Dothideomycetes genomes: a test case for predicting lifestyles and emergence of pathogens.</title>
        <authorList>
            <person name="Haridas S."/>
            <person name="Albert R."/>
            <person name="Binder M."/>
            <person name="Bloem J."/>
            <person name="Labutti K."/>
            <person name="Salamov A."/>
            <person name="Andreopoulos B."/>
            <person name="Baker S."/>
            <person name="Barry K."/>
            <person name="Bills G."/>
            <person name="Bluhm B."/>
            <person name="Cannon C."/>
            <person name="Castanera R."/>
            <person name="Culley D."/>
            <person name="Daum C."/>
            <person name="Ezra D."/>
            <person name="Gonzalez J."/>
            <person name="Henrissat B."/>
            <person name="Kuo A."/>
            <person name="Liang C."/>
            <person name="Lipzen A."/>
            <person name="Lutzoni F."/>
            <person name="Magnuson J."/>
            <person name="Mondo S."/>
            <person name="Nolan M."/>
            <person name="Ohm R."/>
            <person name="Pangilinan J."/>
            <person name="Park H.-J."/>
            <person name="Ramirez L."/>
            <person name="Alfaro M."/>
            <person name="Sun H."/>
            <person name="Tritt A."/>
            <person name="Yoshinaga Y."/>
            <person name="Zwiers L.-H."/>
            <person name="Turgeon B."/>
            <person name="Goodwin S."/>
            <person name="Spatafora J."/>
            <person name="Crous P."/>
            <person name="Grigoriev I."/>
        </authorList>
    </citation>
    <scope>NUCLEOTIDE SEQUENCE</scope>
    <source>
        <strain evidence="2">CBS 130266</strain>
    </source>
</reference>
<evidence type="ECO:0000256" key="1">
    <source>
        <dbReference type="SAM" id="SignalP"/>
    </source>
</evidence>
<dbReference type="InterPro" id="IPR011692">
    <property type="entry name" value="Stress_up-reg_Nod19"/>
</dbReference>
<feature type="chain" id="PRO_5040113274" evidence="1">
    <location>
        <begin position="19"/>
        <end position="404"/>
    </location>
</feature>
<dbReference type="Pfam" id="PF07712">
    <property type="entry name" value="SURNod19"/>
    <property type="match status" value="1"/>
</dbReference>
<accession>A0A9P4NND4</accession>
<feature type="signal peptide" evidence="1">
    <location>
        <begin position="1"/>
        <end position="18"/>
    </location>
</feature>
<dbReference type="Proteomes" id="UP000800235">
    <property type="component" value="Unassembled WGS sequence"/>
</dbReference>
<sequence>MKSLLVIATALAVGYVGAIPADHPLVAKLDKLATLNKRQGGMTALANNMFNPKGGKVAAVAGAPPTRQANQKDSPAGANRVKMRYGPYKVPNMGVTNILGEEGALWNYADPVAEKPCDAQDGGACTIVGMYAGLEYPDGKNANIDSGLWLHHFVLFNVGPGRQDATCSSISLPHMLVGSSASGSERLFSSGNERTQAIVPNWPTGKNVGYKLKKEDKFALIVDLMNENMKDEVVYLTITFDIMSPAATATYDDMKPVWFDVAQCLTSEWPAPYNSGNYTVPAATWVANFDGEIIGAAGHLHDGGQRVTLEVDGKQVCNSEAKYGETKEYVQAKAMHANPNSATEHISSMSVCMGPKFLQKDLVKGQKWKLRAEYDYNKNKGMMHGNGKQSTVMGIAIMYVRVKK</sequence>
<organism evidence="2 3">
    <name type="scientific">Tothia fuscella</name>
    <dbReference type="NCBI Taxonomy" id="1048955"/>
    <lineage>
        <taxon>Eukaryota</taxon>
        <taxon>Fungi</taxon>
        <taxon>Dikarya</taxon>
        <taxon>Ascomycota</taxon>
        <taxon>Pezizomycotina</taxon>
        <taxon>Dothideomycetes</taxon>
        <taxon>Pleosporomycetidae</taxon>
        <taxon>Venturiales</taxon>
        <taxon>Cylindrosympodiaceae</taxon>
        <taxon>Tothia</taxon>
    </lineage>
</organism>
<gene>
    <name evidence="2" type="ORF">EJ08DRAFT_719738</name>
</gene>
<comment type="caution">
    <text evidence="2">The sequence shown here is derived from an EMBL/GenBank/DDBJ whole genome shotgun (WGS) entry which is preliminary data.</text>
</comment>
<evidence type="ECO:0000313" key="2">
    <source>
        <dbReference type="EMBL" id="KAF2428039.1"/>
    </source>
</evidence>
<name>A0A9P4NND4_9PEZI</name>
<evidence type="ECO:0000313" key="3">
    <source>
        <dbReference type="Proteomes" id="UP000800235"/>
    </source>
</evidence>
<dbReference type="EMBL" id="MU007056">
    <property type="protein sequence ID" value="KAF2428039.1"/>
    <property type="molecule type" value="Genomic_DNA"/>
</dbReference>